<reference evidence="3" key="2">
    <citation type="submission" date="2025-09" db="UniProtKB">
        <authorList>
            <consortium name="Ensembl"/>
        </authorList>
    </citation>
    <scope>IDENTIFICATION</scope>
</reference>
<accession>A0A8C1ADH9</accession>
<evidence type="ECO:0000259" key="2">
    <source>
        <dbReference type="PROSITE" id="PS50835"/>
    </source>
</evidence>
<keyword evidence="4" id="KW-1185">Reference proteome</keyword>
<dbReference type="Proteomes" id="UP001108240">
    <property type="component" value="Unplaced"/>
</dbReference>
<keyword evidence="1" id="KW-0393">Immunoglobulin domain</keyword>
<dbReference type="InterPro" id="IPR036179">
    <property type="entry name" value="Ig-like_dom_sf"/>
</dbReference>
<sequence>MRFYIFTSQSIVCKYVYINLYIYLYLHCSTHFLNALIQFKCTTEPPWTSVYTRNDVKLNVRNTLVCLVSGFFPPPVRVLWIKNNVKVKDQSALSRDYPNKDGTLNLFSQLSFIPEEGDIYSCFVKHKALQQPQTRT</sequence>
<dbReference type="PANTHER" id="PTHR19944">
    <property type="entry name" value="MHC CLASS II-RELATED"/>
    <property type="match status" value="1"/>
</dbReference>
<evidence type="ECO:0000313" key="4">
    <source>
        <dbReference type="Proteomes" id="UP001108240"/>
    </source>
</evidence>
<organism evidence="3 4">
    <name type="scientific">Cyprinus carpio carpio</name>
    <dbReference type="NCBI Taxonomy" id="630221"/>
    <lineage>
        <taxon>Eukaryota</taxon>
        <taxon>Metazoa</taxon>
        <taxon>Chordata</taxon>
        <taxon>Craniata</taxon>
        <taxon>Vertebrata</taxon>
        <taxon>Euteleostomi</taxon>
        <taxon>Actinopterygii</taxon>
        <taxon>Neopterygii</taxon>
        <taxon>Teleostei</taxon>
        <taxon>Ostariophysi</taxon>
        <taxon>Cypriniformes</taxon>
        <taxon>Cyprinidae</taxon>
        <taxon>Cyprininae</taxon>
        <taxon>Cyprinus</taxon>
    </lineage>
</organism>
<dbReference type="Gene3D" id="2.60.40.10">
    <property type="entry name" value="Immunoglobulins"/>
    <property type="match status" value="1"/>
</dbReference>
<proteinExistence type="predicted"/>
<evidence type="ECO:0000313" key="3">
    <source>
        <dbReference type="Ensembl" id="ENSCCRP00000016528.2"/>
    </source>
</evidence>
<dbReference type="PROSITE" id="PS50835">
    <property type="entry name" value="IG_LIKE"/>
    <property type="match status" value="1"/>
</dbReference>
<dbReference type="Pfam" id="PF07654">
    <property type="entry name" value="C1-set"/>
    <property type="match status" value="1"/>
</dbReference>
<dbReference type="OMA" id="VATIEWR"/>
<dbReference type="InterPro" id="IPR003006">
    <property type="entry name" value="Ig/MHC_CS"/>
</dbReference>
<name>A0A8C1ADH9_CYPCA</name>
<dbReference type="Ensembl" id="ENSCCRT00000018027.2">
    <property type="protein sequence ID" value="ENSCCRP00000016528.2"/>
    <property type="gene ID" value="ENSCCRG00000009260.2"/>
</dbReference>
<dbReference type="InterPro" id="IPR013783">
    <property type="entry name" value="Ig-like_fold"/>
</dbReference>
<dbReference type="SMART" id="SM00407">
    <property type="entry name" value="IGc1"/>
    <property type="match status" value="1"/>
</dbReference>
<dbReference type="GeneTree" id="ENSGT00940000161847"/>
<evidence type="ECO:0000256" key="1">
    <source>
        <dbReference type="ARBA" id="ARBA00023319"/>
    </source>
</evidence>
<dbReference type="InterPro" id="IPR003597">
    <property type="entry name" value="Ig_C1-set"/>
</dbReference>
<reference evidence="3" key="1">
    <citation type="submission" date="2025-08" db="UniProtKB">
        <authorList>
            <consortium name="Ensembl"/>
        </authorList>
    </citation>
    <scope>IDENTIFICATION</scope>
</reference>
<dbReference type="InterPro" id="IPR007110">
    <property type="entry name" value="Ig-like_dom"/>
</dbReference>
<protein>
    <recommendedName>
        <fullName evidence="2">Ig-like domain-containing protein</fullName>
    </recommendedName>
</protein>
<dbReference type="SUPFAM" id="SSF48726">
    <property type="entry name" value="Immunoglobulin"/>
    <property type="match status" value="1"/>
</dbReference>
<dbReference type="PANTHER" id="PTHR19944:SF86">
    <property type="entry name" value="HLA CLASS II HISTOCOMPATIBILITY ANTIGEN, DR ALPHA CHAIN"/>
    <property type="match status" value="1"/>
</dbReference>
<feature type="domain" description="Ig-like" evidence="2">
    <location>
        <begin position="45"/>
        <end position="136"/>
    </location>
</feature>
<dbReference type="PROSITE" id="PS00290">
    <property type="entry name" value="IG_MHC"/>
    <property type="match status" value="1"/>
</dbReference>
<dbReference type="AlphaFoldDB" id="A0A8C1ADH9"/>
<dbReference type="InterPro" id="IPR050160">
    <property type="entry name" value="MHC/Immunoglobulin"/>
</dbReference>